<evidence type="ECO:0000256" key="7">
    <source>
        <dbReference type="ARBA" id="ARBA00058151"/>
    </source>
</evidence>
<dbReference type="Pfam" id="PF00885">
    <property type="entry name" value="DMRL_synthase"/>
    <property type="match status" value="1"/>
</dbReference>
<proteinExistence type="inferred from homology"/>
<dbReference type="UniPathway" id="UPA00275">
    <property type="reaction ID" value="UER00404"/>
</dbReference>
<dbReference type="GO" id="GO:0009349">
    <property type="term" value="C:riboflavin synthase complex"/>
    <property type="evidence" value="ECO:0007669"/>
    <property type="project" value="UniProtKB-UniRule"/>
</dbReference>
<evidence type="ECO:0000256" key="3">
    <source>
        <dbReference type="ARBA" id="ARBA00012664"/>
    </source>
</evidence>
<dbReference type="EMBL" id="ASRX01000020">
    <property type="protein sequence ID" value="EYF05887.1"/>
    <property type="molecule type" value="Genomic_DNA"/>
</dbReference>
<dbReference type="FunFam" id="3.40.50.960:FF:000001">
    <property type="entry name" value="6,7-dimethyl-8-ribityllumazine synthase"/>
    <property type="match status" value="1"/>
</dbReference>
<dbReference type="NCBIfam" id="NF000812">
    <property type="entry name" value="PRK00061.1-4"/>
    <property type="match status" value="1"/>
</dbReference>
<evidence type="ECO:0000256" key="6">
    <source>
        <dbReference type="ARBA" id="ARBA00048785"/>
    </source>
</evidence>
<evidence type="ECO:0000256" key="4">
    <source>
        <dbReference type="ARBA" id="ARBA00022619"/>
    </source>
</evidence>
<feature type="binding site" evidence="9">
    <location>
        <begin position="96"/>
        <end position="97"/>
    </location>
    <ligand>
        <name>(2S)-2-hydroxy-3-oxobutyl phosphate</name>
        <dbReference type="ChEBI" id="CHEBI:58830"/>
    </ligand>
</feature>
<evidence type="ECO:0000256" key="8">
    <source>
        <dbReference type="ARBA" id="ARBA00072606"/>
    </source>
</evidence>
<dbReference type="EC" id="2.5.1.78" evidence="3 9"/>
<gene>
    <name evidence="9" type="primary">ribH</name>
    <name evidence="10" type="ORF">CAP_2889</name>
</gene>
<dbReference type="InterPro" id="IPR036467">
    <property type="entry name" value="LS/RS_sf"/>
</dbReference>
<dbReference type="HAMAP" id="MF_00178">
    <property type="entry name" value="Lumazine_synth"/>
    <property type="match status" value="1"/>
</dbReference>
<sequence>MAESTQTPTVPTIIEGNLVVPPGARFVLVVSRFNHFIVDRLVEGAVDAIARHGGEPGRITIVRVPGAWEIPTAVARIARKGGASAIIALGAVIRGSTPHFDYVASEVSKGIAAVALDTGVPVTFGVLTTDTIEQAIERAGTKSGNKGWEAAVSAIEMVSLAAALDGAGL</sequence>
<evidence type="ECO:0000256" key="5">
    <source>
        <dbReference type="ARBA" id="ARBA00022679"/>
    </source>
</evidence>
<reference evidence="10 11" key="1">
    <citation type="submission" date="2013-05" db="EMBL/GenBank/DDBJ databases">
        <title>Genome assembly of Chondromyces apiculatus DSM 436.</title>
        <authorList>
            <person name="Sharma G."/>
            <person name="Khatri I."/>
            <person name="Kaur C."/>
            <person name="Mayilraj S."/>
            <person name="Subramanian S."/>
        </authorList>
    </citation>
    <scope>NUCLEOTIDE SEQUENCE [LARGE SCALE GENOMIC DNA]</scope>
    <source>
        <strain evidence="10 11">DSM 436</strain>
    </source>
</reference>
<dbReference type="GO" id="GO:0005829">
    <property type="term" value="C:cytosol"/>
    <property type="evidence" value="ECO:0007669"/>
    <property type="project" value="TreeGrafter"/>
</dbReference>
<dbReference type="PANTHER" id="PTHR21058">
    <property type="entry name" value="6,7-DIMETHYL-8-RIBITYLLUMAZINE SYNTHASE DMRL SYNTHASE LUMAZINE SYNTHASE"/>
    <property type="match status" value="1"/>
</dbReference>
<feature type="binding site" evidence="9">
    <location>
        <begin position="91"/>
        <end position="93"/>
    </location>
    <ligand>
        <name>5-amino-6-(D-ribitylamino)uracil</name>
        <dbReference type="ChEBI" id="CHEBI:15934"/>
    </ligand>
</feature>
<dbReference type="CDD" id="cd09209">
    <property type="entry name" value="Lumazine_synthase-I"/>
    <property type="match status" value="1"/>
</dbReference>
<dbReference type="AlphaFoldDB" id="A0A017TAD8"/>
<accession>A0A017TAD8</accession>
<comment type="function">
    <text evidence="7 9">Catalyzes the formation of 6,7-dimethyl-8-ribityllumazine by condensation of 5-amino-6-(D-ribitylamino)uracil with 3,4-dihydroxy-2-butanone 4-phosphate. This is the penultimate step in the biosynthesis of riboflavin.</text>
</comment>
<evidence type="ECO:0000256" key="1">
    <source>
        <dbReference type="ARBA" id="ARBA00004917"/>
    </source>
</evidence>
<name>A0A017TAD8_9BACT</name>
<evidence type="ECO:0000313" key="10">
    <source>
        <dbReference type="EMBL" id="EYF05887.1"/>
    </source>
</evidence>
<protein>
    <recommendedName>
        <fullName evidence="8 9">6,7-dimethyl-8-ribityllumazine synthase</fullName>
        <shortName evidence="9">DMRL synthase</shortName>
        <shortName evidence="9">LS</shortName>
        <shortName evidence="9">Lumazine synthase</shortName>
        <ecNumber evidence="3 9">2.5.1.78</ecNumber>
    </recommendedName>
</protein>
<evidence type="ECO:0000313" key="11">
    <source>
        <dbReference type="Proteomes" id="UP000019678"/>
    </source>
</evidence>
<dbReference type="Gene3D" id="3.40.50.960">
    <property type="entry name" value="Lumazine/riboflavin synthase"/>
    <property type="match status" value="1"/>
</dbReference>
<feature type="binding site" evidence="9">
    <location>
        <begin position="67"/>
        <end position="69"/>
    </location>
    <ligand>
        <name>5-amino-6-(D-ribitylamino)uracil</name>
        <dbReference type="ChEBI" id="CHEBI:15934"/>
    </ligand>
</feature>
<keyword evidence="11" id="KW-1185">Reference proteome</keyword>
<dbReference type="NCBIfam" id="TIGR00114">
    <property type="entry name" value="lumazine-synth"/>
    <property type="match status" value="1"/>
</dbReference>
<dbReference type="eggNOG" id="COG0054">
    <property type="taxonomic scope" value="Bacteria"/>
</dbReference>
<organism evidence="10 11">
    <name type="scientific">Chondromyces apiculatus DSM 436</name>
    <dbReference type="NCBI Taxonomy" id="1192034"/>
    <lineage>
        <taxon>Bacteria</taxon>
        <taxon>Pseudomonadati</taxon>
        <taxon>Myxococcota</taxon>
        <taxon>Polyangia</taxon>
        <taxon>Polyangiales</taxon>
        <taxon>Polyangiaceae</taxon>
        <taxon>Chondromyces</taxon>
    </lineage>
</organism>
<feature type="binding site" evidence="9">
    <location>
        <position position="138"/>
    </location>
    <ligand>
        <name>(2S)-2-hydroxy-3-oxobutyl phosphate</name>
        <dbReference type="ChEBI" id="CHEBI:58830"/>
    </ligand>
</feature>
<comment type="caution">
    <text evidence="10">The sequence shown here is derived from an EMBL/GenBank/DDBJ whole genome shotgun (WGS) entry which is preliminary data.</text>
</comment>
<feature type="binding site" evidence="9">
    <location>
        <position position="33"/>
    </location>
    <ligand>
        <name>5-amino-6-(D-ribitylamino)uracil</name>
        <dbReference type="ChEBI" id="CHEBI:15934"/>
    </ligand>
</feature>
<comment type="pathway">
    <text evidence="1 9">Cofactor biosynthesis; riboflavin biosynthesis; riboflavin from 2-hydroxy-3-oxobutyl phosphate and 5-amino-6-(D-ribitylamino)uracil: step 1/2.</text>
</comment>
<feature type="binding site" evidence="9">
    <location>
        <position position="124"/>
    </location>
    <ligand>
        <name>5-amino-6-(D-ribitylamino)uracil</name>
        <dbReference type="ChEBI" id="CHEBI:15934"/>
    </ligand>
</feature>
<dbReference type="InterPro" id="IPR034964">
    <property type="entry name" value="LS"/>
</dbReference>
<evidence type="ECO:0000256" key="2">
    <source>
        <dbReference type="ARBA" id="ARBA00007424"/>
    </source>
</evidence>
<dbReference type="InterPro" id="IPR002180">
    <property type="entry name" value="LS/RS"/>
</dbReference>
<dbReference type="Proteomes" id="UP000019678">
    <property type="component" value="Unassembled WGS sequence"/>
</dbReference>
<dbReference type="SUPFAM" id="SSF52121">
    <property type="entry name" value="Lumazine synthase"/>
    <property type="match status" value="1"/>
</dbReference>
<comment type="catalytic activity">
    <reaction evidence="6 9">
        <text>(2S)-2-hydroxy-3-oxobutyl phosphate + 5-amino-6-(D-ribitylamino)uracil = 6,7-dimethyl-8-(1-D-ribityl)lumazine + phosphate + 2 H2O + H(+)</text>
        <dbReference type="Rhea" id="RHEA:26152"/>
        <dbReference type="ChEBI" id="CHEBI:15377"/>
        <dbReference type="ChEBI" id="CHEBI:15378"/>
        <dbReference type="ChEBI" id="CHEBI:15934"/>
        <dbReference type="ChEBI" id="CHEBI:43474"/>
        <dbReference type="ChEBI" id="CHEBI:58201"/>
        <dbReference type="ChEBI" id="CHEBI:58830"/>
        <dbReference type="EC" id="2.5.1.78"/>
    </reaction>
</comment>
<dbReference type="PANTHER" id="PTHR21058:SF0">
    <property type="entry name" value="6,7-DIMETHYL-8-RIBITYLLUMAZINE SYNTHASE"/>
    <property type="match status" value="1"/>
</dbReference>
<dbReference type="OrthoDB" id="9809709at2"/>
<feature type="active site" description="Proton donor" evidence="9">
    <location>
        <position position="99"/>
    </location>
</feature>
<dbReference type="STRING" id="1192034.CAP_2889"/>
<dbReference type="GO" id="GO:0009231">
    <property type="term" value="P:riboflavin biosynthetic process"/>
    <property type="evidence" value="ECO:0007669"/>
    <property type="project" value="UniProtKB-UniRule"/>
</dbReference>
<comment type="similarity">
    <text evidence="2 9">Belongs to the DMRL synthase family.</text>
</comment>
<keyword evidence="5 9" id="KW-0808">Transferase</keyword>
<dbReference type="GO" id="GO:0000906">
    <property type="term" value="F:6,7-dimethyl-8-ribityllumazine synthase activity"/>
    <property type="evidence" value="ECO:0007669"/>
    <property type="project" value="UniProtKB-UniRule"/>
</dbReference>
<keyword evidence="4 9" id="KW-0686">Riboflavin biosynthesis</keyword>
<evidence type="ECO:0000256" key="9">
    <source>
        <dbReference type="HAMAP-Rule" id="MF_00178"/>
    </source>
</evidence>